<comment type="caution">
    <text evidence="2">The sequence shown here is derived from an EMBL/GenBank/DDBJ whole genome shotgun (WGS) entry which is preliminary data.</text>
</comment>
<evidence type="ECO:0000256" key="1">
    <source>
        <dbReference type="SAM" id="MobiDB-lite"/>
    </source>
</evidence>
<dbReference type="EMBL" id="CAGKOT010000002">
    <property type="protein sequence ID" value="CAB5313711.1"/>
    <property type="molecule type" value="Genomic_DNA"/>
</dbReference>
<feature type="region of interest" description="Disordered" evidence="1">
    <location>
        <begin position="59"/>
        <end position="78"/>
    </location>
</feature>
<organism evidence="2 3">
    <name type="scientific">Rhizophagus irregularis</name>
    <dbReference type="NCBI Taxonomy" id="588596"/>
    <lineage>
        <taxon>Eukaryota</taxon>
        <taxon>Fungi</taxon>
        <taxon>Fungi incertae sedis</taxon>
        <taxon>Mucoromycota</taxon>
        <taxon>Glomeromycotina</taxon>
        <taxon>Glomeromycetes</taxon>
        <taxon>Glomerales</taxon>
        <taxon>Glomeraceae</taxon>
        <taxon>Rhizophagus</taxon>
    </lineage>
</organism>
<proteinExistence type="predicted"/>
<accession>A0A915YR33</accession>
<dbReference type="OrthoDB" id="10291596at2759"/>
<dbReference type="Proteomes" id="UP000684084">
    <property type="component" value="Unassembled WGS sequence"/>
</dbReference>
<evidence type="ECO:0000313" key="2">
    <source>
        <dbReference type="EMBL" id="CAB5313711.1"/>
    </source>
</evidence>
<name>A0A915YR33_9GLOM</name>
<evidence type="ECO:0000313" key="3">
    <source>
        <dbReference type="Proteomes" id="UP000684084"/>
    </source>
</evidence>
<reference evidence="2" key="1">
    <citation type="submission" date="2020-05" db="EMBL/GenBank/DDBJ databases">
        <authorList>
            <person name="Rincon C."/>
            <person name="Sanders R I."/>
            <person name="Robbins C."/>
            <person name="Chaturvedi A."/>
        </authorList>
    </citation>
    <scope>NUCLEOTIDE SEQUENCE</scope>
    <source>
        <strain evidence="2">CHB12</strain>
    </source>
</reference>
<protein>
    <submittedName>
        <fullName evidence="2">Uncharacterized protein</fullName>
    </submittedName>
</protein>
<dbReference type="AlphaFoldDB" id="A0A915YR33"/>
<dbReference type="VEuPathDB" id="FungiDB:RhiirFUN_000829"/>
<gene>
    <name evidence="2" type="ORF">CHRIB12_LOCUS1739</name>
</gene>
<sequence>MLNSIITTYNKFDEQQKKSMNPKKKKRKIVPFHGMFLFEAVECFFGPEKALAPFDETYYPDDWEASEPYDPVTSDDTK</sequence>